<dbReference type="AlphaFoldDB" id="A0A2A2M1N6"/>
<name>A0A2A2M1N6_9BILA</name>
<comment type="caution">
    <text evidence="2">The sequence shown here is derived from an EMBL/GenBank/DDBJ whole genome shotgun (WGS) entry which is preliminary data.</text>
</comment>
<keyword evidence="3" id="KW-1185">Reference proteome</keyword>
<protein>
    <submittedName>
        <fullName evidence="2">Uncharacterized protein</fullName>
    </submittedName>
</protein>
<proteinExistence type="predicted"/>
<accession>A0A2A2M1N6</accession>
<keyword evidence="1" id="KW-0812">Transmembrane</keyword>
<reference evidence="2 3" key="1">
    <citation type="journal article" date="2017" name="Curr. Biol.">
        <title>Genome architecture and evolution of a unichromosomal asexual nematode.</title>
        <authorList>
            <person name="Fradin H."/>
            <person name="Zegar C."/>
            <person name="Gutwein M."/>
            <person name="Lucas J."/>
            <person name="Kovtun M."/>
            <person name="Corcoran D."/>
            <person name="Baugh L.R."/>
            <person name="Kiontke K."/>
            <person name="Gunsalus K."/>
            <person name="Fitch D.H."/>
            <person name="Piano F."/>
        </authorList>
    </citation>
    <scope>NUCLEOTIDE SEQUENCE [LARGE SCALE GENOMIC DNA]</scope>
    <source>
        <strain evidence="2">PF1309</strain>
    </source>
</reference>
<keyword evidence="1" id="KW-0472">Membrane</keyword>
<organism evidence="2 3">
    <name type="scientific">Diploscapter pachys</name>
    <dbReference type="NCBI Taxonomy" id="2018661"/>
    <lineage>
        <taxon>Eukaryota</taxon>
        <taxon>Metazoa</taxon>
        <taxon>Ecdysozoa</taxon>
        <taxon>Nematoda</taxon>
        <taxon>Chromadorea</taxon>
        <taxon>Rhabditida</taxon>
        <taxon>Rhabditina</taxon>
        <taxon>Rhabditomorpha</taxon>
        <taxon>Rhabditoidea</taxon>
        <taxon>Rhabditidae</taxon>
        <taxon>Diploscapter</taxon>
    </lineage>
</organism>
<dbReference type="EMBL" id="LIAE01006193">
    <property type="protein sequence ID" value="PAV92451.1"/>
    <property type="molecule type" value="Genomic_DNA"/>
</dbReference>
<evidence type="ECO:0000313" key="3">
    <source>
        <dbReference type="Proteomes" id="UP000218231"/>
    </source>
</evidence>
<evidence type="ECO:0000256" key="1">
    <source>
        <dbReference type="SAM" id="Phobius"/>
    </source>
</evidence>
<gene>
    <name evidence="2" type="ORF">WR25_18432</name>
</gene>
<feature type="transmembrane region" description="Helical" evidence="1">
    <location>
        <begin position="30"/>
        <end position="50"/>
    </location>
</feature>
<sequence>MSKWSSSACLPRPVTKMICSIPASSASSTAYWISGLSTTVSISFGIALVAGRNRVPRPATGKIALRTRLIVIGDPKSGMTPQKNGANVYSLVNGRRTNLRQ</sequence>
<keyword evidence="1" id="KW-1133">Transmembrane helix</keyword>
<dbReference type="Proteomes" id="UP000218231">
    <property type="component" value="Unassembled WGS sequence"/>
</dbReference>
<evidence type="ECO:0000313" key="2">
    <source>
        <dbReference type="EMBL" id="PAV92451.1"/>
    </source>
</evidence>